<comment type="caution">
    <text evidence="2">The sequence shown here is derived from an EMBL/GenBank/DDBJ whole genome shotgun (WGS) entry which is preliminary data.</text>
</comment>
<dbReference type="Proteomes" id="UP000321085">
    <property type="component" value="Unassembled WGS sequence"/>
</dbReference>
<name>A0A512C4X2_9HYPH</name>
<dbReference type="AlphaFoldDB" id="A0A512C4X2"/>
<proteinExistence type="predicted"/>
<accession>A0A512C4X2</accession>
<evidence type="ECO:0000313" key="2">
    <source>
        <dbReference type="EMBL" id="GEO19097.1"/>
    </source>
</evidence>
<evidence type="ECO:0000256" key="1">
    <source>
        <dbReference type="SAM" id="MobiDB-lite"/>
    </source>
</evidence>
<organism evidence="2 3">
    <name type="scientific">Microvirga aerophila</name>
    <dbReference type="NCBI Taxonomy" id="670291"/>
    <lineage>
        <taxon>Bacteria</taxon>
        <taxon>Pseudomonadati</taxon>
        <taxon>Pseudomonadota</taxon>
        <taxon>Alphaproteobacteria</taxon>
        <taxon>Hyphomicrobiales</taxon>
        <taxon>Methylobacteriaceae</taxon>
        <taxon>Microvirga</taxon>
    </lineage>
</organism>
<dbReference type="Gene3D" id="2.40.320.10">
    <property type="entry name" value="Hypothetical Protein Pfu-838710-001"/>
    <property type="match status" value="1"/>
</dbReference>
<dbReference type="EMBL" id="BJYU01000322">
    <property type="protein sequence ID" value="GEO19097.1"/>
    <property type="molecule type" value="Genomic_DNA"/>
</dbReference>
<evidence type="ECO:0000313" key="3">
    <source>
        <dbReference type="Proteomes" id="UP000321085"/>
    </source>
</evidence>
<protein>
    <submittedName>
        <fullName evidence="2">Uncharacterized protein</fullName>
    </submittedName>
</protein>
<feature type="region of interest" description="Disordered" evidence="1">
    <location>
        <begin position="205"/>
        <end position="235"/>
    </location>
</feature>
<reference evidence="2 3" key="1">
    <citation type="submission" date="2019-07" db="EMBL/GenBank/DDBJ databases">
        <title>Whole genome shotgun sequence of Microvirga aerophila NBRC 106136.</title>
        <authorList>
            <person name="Hosoyama A."/>
            <person name="Uohara A."/>
            <person name="Ohji S."/>
            <person name="Ichikawa N."/>
        </authorList>
    </citation>
    <scope>NUCLEOTIDE SEQUENCE [LARGE SCALE GENOMIC DNA]</scope>
    <source>
        <strain evidence="2 3">NBRC 106136</strain>
    </source>
</reference>
<gene>
    <name evidence="2" type="ORF">MAE02_67930</name>
</gene>
<sequence length="235" mass="25844">MKTARRFLLDPSLARIIMRECGVDQQVIEGYLSAQSGRNQFVRSEADQCYLVVPLLGPAGEPVDEPAPIPQTHGESLFELSVGQISYTRVCLPVRSPVSQKMLLDRVIYPDRCDILTVEFDDQQEAEAFSPAPWFGPEVTGEDTFERRYLALNGLPTLPEMLLSSLQVEAVLDLLDQAKEAPEATRQATAQEVVVALARSLENSGMVKGTSKTSAPAGEEPATEQLEQPMKRVAQ</sequence>
<keyword evidence="3" id="KW-1185">Reference proteome</keyword>